<dbReference type="Proteomes" id="UP000437017">
    <property type="component" value="Unassembled WGS sequence"/>
</dbReference>
<proteinExistence type="predicted"/>
<comment type="caution">
    <text evidence="1">The sequence shown here is derived from an EMBL/GenBank/DDBJ whole genome shotgun (WGS) entry which is preliminary data.</text>
</comment>
<accession>A0A643CJY2</accession>
<evidence type="ECO:0000313" key="1">
    <source>
        <dbReference type="EMBL" id="KAB0400228.1"/>
    </source>
</evidence>
<reference evidence="1 2" key="1">
    <citation type="journal article" date="2019" name="PLoS ONE">
        <title>Genomic analyses reveal an absence of contemporary introgressive admixture between fin whales and blue whales, despite known hybrids.</title>
        <authorList>
            <person name="Westbury M.V."/>
            <person name="Petersen B."/>
            <person name="Lorenzen E.D."/>
        </authorList>
    </citation>
    <scope>NUCLEOTIDE SEQUENCE [LARGE SCALE GENOMIC DNA]</scope>
    <source>
        <strain evidence="1">FinWhale-01</strain>
    </source>
</reference>
<evidence type="ECO:0000313" key="2">
    <source>
        <dbReference type="Proteomes" id="UP000437017"/>
    </source>
</evidence>
<dbReference type="SUPFAM" id="SSF48576">
    <property type="entry name" value="Terpenoid synthases"/>
    <property type="match status" value="1"/>
</dbReference>
<dbReference type="OrthoDB" id="9927103at2759"/>
<sequence length="71" mass="8305">MSYFNLVKSLTSAFPNMYSISRETLFQELFISTTELKEMCEYYFDGKGKAFRPIIVVLMARACNIHHNNSR</sequence>
<keyword evidence="2" id="KW-1185">Reference proteome</keyword>
<dbReference type="InterPro" id="IPR008949">
    <property type="entry name" value="Isoprenoid_synthase_dom_sf"/>
</dbReference>
<protein>
    <submittedName>
        <fullName evidence="1">Uncharacterized protein</fullName>
    </submittedName>
</protein>
<dbReference type="Gene3D" id="1.10.600.10">
    <property type="entry name" value="Farnesyl Diphosphate Synthase"/>
    <property type="match status" value="1"/>
</dbReference>
<gene>
    <name evidence="1" type="ORF">E2I00_006798</name>
</gene>
<dbReference type="AlphaFoldDB" id="A0A643CJY2"/>
<organism evidence="1 2">
    <name type="scientific">Balaenoptera physalus</name>
    <name type="common">Fin whale</name>
    <name type="synonym">Balaena physalus</name>
    <dbReference type="NCBI Taxonomy" id="9770"/>
    <lineage>
        <taxon>Eukaryota</taxon>
        <taxon>Metazoa</taxon>
        <taxon>Chordata</taxon>
        <taxon>Craniata</taxon>
        <taxon>Vertebrata</taxon>
        <taxon>Euteleostomi</taxon>
        <taxon>Mammalia</taxon>
        <taxon>Eutheria</taxon>
        <taxon>Laurasiatheria</taxon>
        <taxon>Artiodactyla</taxon>
        <taxon>Whippomorpha</taxon>
        <taxon>Cetacea</taxon>
        <taxon>Mysticeti</taxon>
        <taxon>Balaenopteridae</taxon>
        <taxon>Balaenoptera</taxon>
    </lineage>
</organism>
<name>A0A643CJY2_BALPH</name>
<dbReference type="EMBL" id="SGJD01001381">
    <property type="protein sequence ID" value="KAB0400228.1"/>
    <property type="molecule type" value="Genomic_DNA"/>
</dbReference>